<keyword evidence="3" id="KW-0949">S-adenosyl-L-methionine</keyword>
<keyword evidence="2 5" id="KW-0808">Transferase</keyword>
<accession>A0A5C4W6Q5</accession>
<name>A0A5C4W6Q5_9ACTN</name>
<organism evidence="5 6">
    <name type="scientific">Nonomuraea phyllanthi</name>
    <dbReference type="NCBI Taxonomy" id="2219224"/>
    <lineage>
        <taxon>Bacteria</taxon>
        <taxon>Bacillati</taxon>
        <taxon>Actinomycetota</taxon>
        <taxon>Actinomycetes</taxon>
        <taxon>Streptosporangiales</taxon>
        <taxon>Streptosporangiaceae</taxon>
        <taxon>Nonomuraea</taxon>
    </lineage>
</organism>
<dbReference type="PANTHER" id="PTHR43464:SF19">
    <property type="entry name" value="UBIQUINONE BIOSYNTHESIS O-METHYLTRANSFERASE, MITOCHONDRIAL"/>
    <property type="match status" value="1"/>
</dbReference>
<dbReference type="InterPro" id="IPR013216">
    <property type="entry name" value="Methyltransf_11"/>
</dbReference>
<dbReference type="Proteomes" id="UP000312512">
    <property type="component" value="Unassembled WGS sequence"/>
</dbReference>
<evidence type="ECO:0000313" key="5">
    <source>
        <dbReference type="EMBL" id="KAB8192226.1"/>
    </source>
</evidence>
<sequence>MPEAYWNHNVHYQRLVLDLVPEGCERALDVGCGDGLLASRLAARVPLVTGADRNAEAVAMARRQHGHLDNVTFVECDYLDDPAGTLSEGKYDLVTAVAVLHHADFRQATDALARLLAPGGRLVVIGLGQDRSLVDWAVRLAGQAASHAMQLRHGRKRGPGVPAMDAVMPWGEIRRAARRLLPGCRFRRLLLRRYLLVWDKPR</sequence>
<keyword evidence="6" id="KW-1185">Reference proteome</keyword>
<dbReference type="Pfam" id="PF08241">
    <property type="entry name" value="Methyltransf_11"/>
    <property type="match status" value="1"/>
</dbReference>
<dbReference type="RefSeq" id="WP_139633297.1">
    <property type="nucleotide sequence ID" value="NZ_VDLX02000010.1"/>
</dbReference>
<dbReference type="SUPFAM" id="SSF53335">
    <property type="entry name" value="S-adenosyl-L-methionine-dependent methyltransferases"/>
    <property type="match status" value="1"/>
</dbReference>
<evidence type="ECO:0000256" key="2">
    <source>
        <dbReference type="ARBA" id="ARBA00022679"/>
    </source>
</evidence>
<comment type="caution">
    <text evidence="5">The sequence shown here is derived from an EMBL/GenBank/DDBJ whole genome shotgun (WGS) entry which is preliminary data.</text>
</comment>
<evidence type="ECO:0000256" key="3">
    <source>
        <dbReference type="ARBA" id="ARBA00022691"/>
    </source>
</evidence>
<reference evidence="5 6" key="1">
    <citation type="submission" date="2019-10" db="EMBL/GenBank/DDBJ databases">
        <title>Nonomuraea sp. nov., isolated from Phyllanthus amarus.</title>
        <authorList>
            <person name="Klykleung N."/>
            <person name="Tanasupawat S."/>
        </authorList>
    </citation>
    <scope>NUCLEOTIDE SEQUENCE [LARGE SCALE GENOMIC DNA]</scope>
    <source>
        <strain evidence="5 6">PA1-10</strain>
    </source>
</reference>
<evidence type="ECO:0000259" key="4">
    <source>
        <dbReference type="Pfam" id="PF08241"/>
    </source>
</evidence>
<dbReference type="OrthoDB" id="6064711at2"/>
<dbReference type="CDD" id="cd02440">
    <property type="entry name" value="AdoMet_MTases"/>
    <property type="match status" value="1"/>
</dbReference>
<gene>
    <name evidence="5" type="ORF">FH608_026400</name>
</gene>
<evidence type="ECO:0000313" key="6">
    <source>
        <dbReference type="Proteomes" id="UP000312512"/>
    </source>
</evidence>
<dbReference type="PANTHER" id="PTHR43464">
    <property type="entry name" value="METHYLTRANSFERASE"/>
    <property type="match status" value="1"/>
</dbReference>
<feature type="domain" description="Methyltransferase type 11" evidence="4">
    <location>
        <begin position="28"/>
        <end position="124"/>
    </location>
</feature>
<proteinExistence type="predicted"/>
<dbReference type="EMBL" id="VDLX02000010">
    <property type="protein sequence ID" value="KAB8192226.1"/>
    <property type="molecule type" value="Genomic_DNA"/>
</dbReference>
<dbReference type="GO" id="GO:0008757">
    <property type="term" value="F:S-adenosylmethionine-dependent methyltransferase activity"/>
    <property type="evidence" value="ECO:0007669"/>
    <property type="project" value="InterPro"/>
</dbReference>
<dbReference type="GO" id="GO:0032259">
    <property type="term" value="P:methylation"/>
    <property type="evidence" value="ECO:0007669"/>
    <property type="project" value="UniProtKB-KW"/>
</dbReference>
<keyword evidence="1 5" id="KW-0489">Methyltransferase</keyword>
<dbReference type="InterPro" id="IPR029063">
    <property type="entry name" value="SAM-dependent_MTases_sf"/>
</dbReference>
<dbReference type="AlphaFoldDB" id="A0A5C4W6Q5"/>
<dbReference type="Gene3D" id="3.40.50.150">
    <property type="entry name" value="Vaccinia Virus protein VP39"/>
    <property type="match status" value="1"/>
</dbReference>
<evidence type="ECO:0000256" key="1">
    <source>
        <dbReference type="ARBA" id="ARBA00022603"/>
    </source>
</evidence>
<protein>
    <submittedName>
        <fullName evidence="5">Methyltransferase domain-containing protein</fullName>
    </submittedName>
</protein>